<dbReference type="GO" id="GO:0004252">
    <property type="term" value="F:serine-type endopeptidase activity"/>
    <property type="evidence" value="ECO:0007669"/>
    <property type="project" value="TreeGrafter"/>
</dbReference>
<evidence type="ECO:0000313" key="3">
    <source>
        <dbReference type="EMBL" id="AZS39080.1"/>
    </source>
</evidence>
<dbReference type="EMBL" id="CP031422">
    <property type="protein sequence ID" value="AZS39080.1"/>
    <property type="molecule type" value="Genomic_DNA"/>
</dbReference>
<feature type="domain" description="Peptidase S9 prolyl oligopeptidase catalytic" evidence="2">
    <location>
        <begin position="98"/>
        <end position="293"/>
    </location>
</feature>
<protein>
    <recommendedName>
        <fullName evidence="2">Peptidase S9 prolyl oligopeptidase catalytic domain-containing protein</fullName>
    </recommendedName>
</protein>
<dbReference type="SUPFAM" id="SSF53474">
    <property type="entry name" value="alpha/beta-Hydrolases"/>
    <property type="match status" value="1"/>
</dbReference>
<dbReference type="InterPro" id="IPR029058">
    <property type="entry name" value="AB_hydrolase_fold"/>
</dbReference>
<dbReference type="Pfam" id="PF00326">
    <property type="entry name" value="Peptidase_S9"/>
    <property type="match status" value="1"/>
</dbReference>
<dbReference type="Gene3D" id="3.40.50.1820">
    <property type="entry name" value="alpha/beta hydrolase"/>
    <property type="match status" value="1"/>
</dbReference>
<dbReference type="RefSeq" id="WP_171011069.1">
    <property type="nucleotide sequence ID" value="NZ_JBHVGP010000002.1"/>
</dbReference>
<evidence type="ECO:0000259" key="2">
    <source>
        <dbReference type="Pfam" id="PF00326"/>
    </source>
</evidence>
<dbReference type="GO" id="GO:0006508">
    <property type="term" value="P:proteolysis"/>
    <property type="evidence" value="ECO:0007669"/>
    <property type="project" value="InterPro"/>
</dbReference>
<keyword evidence="1" id="KW-0378">Hydrolase</keyword>
<dbReference type="Proteomes" id="UP000274841">
    <property type="component" value="Chromosome"/>
</dbReference>
<dbReference type="KEGG" id="moy:CVS54_00380"/>
<reference evidence="3 4" key="1">
    <citation type="submission" date="2018-08" db="EMBL/GenBank/DDBJ databases">
        <title>Microbacterium oxydans strain HG3.</title>
        <authorList>
            <person name="ORTET P."/>
        </authorList>
    </citation>
    <scope>NUCLEOTIDE SEQUENCE [LARGE SCALE GENOMIC DNA]</scope>
    <source>
        <strain evidence="3 4">HG3</strain>
    </source>
</reference>
<evidence type="ECO:0000256" key="1">
    <source>
        <dbReference type="ARBA" id="ARBA00022801"/>
    </source>
</evidence>
<proteinExistence type="predicted"/>
<dbReference type="AlphaFoldDB" id="A0A3Q9J3I4"/>
<evidence type="ECO:0000313" key="4">
    <source>
        <dbReference type="Proteomes" id="UP000274841"/>
    </source>
</evidence>
<dbReference type="InterPro" id="IPR001375">
    <property type="entry name" value="Peptidase_S9_cat"/>
</dbReference>
<dbReference type="PANTHER" id="PTHR42776">
    <property type="entry name" value="SERINE PEPTIDASE S9 FAMILY MEMBER"/>
    <property type="match status" value="1"/>
</dbReference>
<dbReference type="PANTHER" id="PTHR42776:SF27">
    <property type="entry name" value="DIPEPTIDYL PEPTIDASE FAMILY MEMBER 6"/>
    <property type="match status" value="1"/>
</dbReference>
<accession>A0A3Q9J3I4</accession>
<sequence length="299" mass="32286">MPGVIREIVWLGRPDHFAAILDHPGSPCDIVVADRSGVVRSVVPDSGLDVSLFGFQRIEWRSFDGVPIDCWRRTSRRPKGAVIAFHGGPALQARPRQSSTFDALVAAGFEVFDVNVRGSAGRGEHYRGLDDGPLRVDAVHDALYATDLIAELTEGVRLCVLGVSYGALLAANVVASRDFVQSGVGISGLYDLEDYMSTTGGSRIESIEEYGVSSDCWKAVTPKLDSPRAGRMLIVHGGVDENVPIEHARRVASTWGCGVDFLTFDREGHGVHSAENKALLDGAVASWVSHRLNDGVHRE</sequence>
<organism evidence="3 4">
    <name type="scientific">Microbacterium oxydans</name>
    <dbReference type="NCBI Taxonomy" id="82380"/>
    <lineage>
        <taxon>Bacteria</taxon>
        <taxon>Bacillati</taxon>
        <taxon>Actinomycetota</taxon>
        <taxon>Actinomycetes</taxon>
        <taxon>Micrococcales</taxon>
        <taxon>Microbacteriaceae</taxon>
        <taxon>Microbacterium</taxon>
    </lineage>
</organism>
<gene>
    <name evidence="3" type="ORF">CVS54_00380</name>
</gene>
<name>A0A3Q9J3I4_9MICO</name>